<dbReference type="AlphaFoldDB" id="A0A2N5ZDI8"/>
<reference evidence="5 6" key="1">
    <citation type="submission" date="2017-11" db="EMBL/GenBank/DDBJ databases">
        <title>Genome-resolved metagenomics identifies genetic mobility, metabolic interactions, and unexpected diversity in perchlorate-reducing communities.</title>
        <authorList>
            <person name="Barnum T.P."/>
            <person name="Figueroa I.A."/>
            <person name="Carlstrom C.I."/>
            <person name="Lucas L.N."/>
            <person name="Engelbrektson A.L."/>
            <person name="Coates J.D."/>
        </authorList>
    </citation>
    <scope>NUCLEOTIDE SEQUENCE [LARGE SCALE GENOMIC DNA]</scope>
    <source>
        <strain evidence="5">BM706</strain>
    </source>
</reference>
<evidence type="ECO:0000313" key="6">
    <source>
        <dbReference type="Proteomes" id="UP000234857"/>
    </source>
</evidence>
<feature type="domain" description="4Fe-4S ferredoxin-type" evidence="4">
    <location>
        <begin position="59"/>
        <end position="88"/>
    </location>
</feature>
<dbReference type="GO" id="GO:0046872">
    <property type="term" value="F:metal ion binding"/>
    <property type="evidence" value="ECO:0007669"/>
    <property type="project" value="UniProtKB-KW"/>
</dbReference>
<sequence length="161" mass="17995">MIAYKTTGIVDMELVSLPQDWEKQTRFFPVIECIEKIPCNPCSFSCPKGAISVIGDITNIPQIDFERCNGCSICVGKCPGLAIFLVNPNFSENKGAVILPYEFRPLPEKGSIVRLYDREGKEIGEGMIEAIRTSKAFENTPLVTVSMEKDLVMCARHIRFD</sequence>
<dbReference type="PROSITE" id="PS00198">
    <property type="entry name" value="4FE4S_FER_1"/>
    <property type="match status" value="1"/>
</dbReference>
<keyword evidence="2" id="KW-0408">Iron</keyword>
<evidence type="ECO:0000256" key="3">
    <source>
        <dbReference type="ARBA" id="ARBA00023014"/>
    </source>
</evidence>
<evidence type="ECO:0000256" key="1">
    <source>
        <dbReference type="ARBA" id="ARBA00022723"/>
    </source>
</evidence>
<name>A0A2N5ZDI8_MUIH1</name>
<organism evidence="5 6">
    <name type="scientific">Muiribacterium halophilum</name>
    <dbReference type="NCBI Taxonomy" id="2053465"/>
    <lineage>
        <taxon>Bacteria</taxon>
        <taxon>Candidatus Muiribacteriota</taxon>
        <taxon>Candidatus Muiribacteriia</taxon>
        <taxon>Candidatus Muiribacteriales</taxon>
        <taxon>Candidatus Muiribacteriaceae</taxon>
        <taxon>Candidatus Muiribacterium</taxon>
    </lineage>
</organism>
<feature type="domain" description="4Fe-4S ferredoxin-type" evidence="4">
    <location>
        <begin position="23"/>
        <end position="56"/>
    </location>
</feature>
<comment type="caution">
    <text evidence="5">The sequence shown here is derived from an EMBL/GenBank/DDBJ whole genome shotgun (WGS) entry which is preliminary data.</text>
</comment>
<dbReference type="SUPFAM" id="SSF54862">
    <property type="entry name" value="4Fe-4S ferredoxins"/>
    <property type="match status" value="1"/>
</dbReference>
<keyword evidence="1" id="KW-0479">Metal-binding</keyword>
<dbReference type="GO" id="GO:0051536">
    <property type="term" value="F:iron-sulfur cluster binding"/>
    <property type="evidence" value="ECO:0007669"/>
    <property type="project" value="UniProtKB-KW"/>
</dbReference>
<evidence type="ECO:0000256" key="2">
    <source>
        <dbReference type="ARBA" id="ARBA00023004"/>
    </source>
</evidence>
<evidence type="ECO:0000259" key="4">
    <source>
        <dbReference type="PROSITE" id="PS51379"/>
    </source>
</evidence>
<evidence type="ECO:0000313" key="5">
    <source>
        <dbReference type="EMBL" id="PLX16684.1"/>
    </source>
</evidence>
<proteinExistence type="predicted"/>
<accession>A0A2N5ZDI8</accession>
<keyword evidence="3" id="KW-0411">Iron-sulfur</keyword>
<dbReference type="EMBL" id="PKTG01000107">
    <property type="protein sequence ID" value="PLX16684.1"/>
    <property type="molecule type" value="Genomic_DNA"/>
</dbReference>
<dbReference type="PROSITE" id="PS51379">
    <property type="entry name" value="4FE4S_FER_2"/>
    <property type="match status" value="2"/>
</dbReference>
<dbReference type="Pfam" id="PF00037">
    <property type="entry name" value="Fer4"/>
    <property type="match status" value="1"/>
</dbReference>
<dbReference type="InterPro" id="IPR017896">
    <property type="entry name" value="4Fe4S_Fe-S-bd"/>
</dbReference>
<gene>
    <name evidence="5" type="ORF">C0601_09410</name>
</gene>
<dbReference type="Proteomes" id="UP000234857">
    <property type="component" value="Unassembled WGS sequence"/>
</dbReference>
<dbReference type="Gene3D" id="3.30.70.20">
    <property type="match status" value="1"/>
</dbReference>
<dbReference type="InterPro" id="IPR017900">
    <property type="entry name" value="4Fe4S_Fe_S_CS"/>
</dbReference>
<protein>
    <submittedName>
        <fullName evidence="5">4Fe-4S ferredoxin</fullName>
    </submittedName>
</protein>